<evidence type="ECO:0000313" key="2">
    <source>
        <dbReference type="Proteomes" id="UP000186631"/>
    </source>
</evidence>
<comment type="caution">
    <text evidence="1">The sequence shown here is derived from an EMBL/GenBank/DDBJ whole genome shotgun (WGS) entry which is preliminary data.</text>
</comment>
<dbReference type="Pfam" id="PF05133">
    <property type="entry name" value="SPP1_portal"/>
    <property type="match status" value="1"/>
</dbReference>
<reference evidence="1 2" key="1">
    <citation type="journal article" date="2016" name="Nat. Biotechnol.">
        <title>Measurement of bacterial replication rates in microbial communities.</title>
        <authorList>
            <person name="Brown C.T."/>
            <person name="Olm M.R."/>
            <person name="Thomas B.C."/>
            <person name="Banfield J.F."/>
        </authorList>
    </citation>
    <scope>NUCLEOTIDE SEQUENCE [LARGE SCALE GENOMIC DNA]</scope>
    <source>
        <strain evidence="1">42_262</strain>
    </source>
</reference>
<protein>
    <recommendedName>
        <fullName evidence="3">Phage portal protein</fullName>
    </recommendedName>
</protein>
<sequence length="462" mass="53340">MTIEEILNSDMTAEQKIAALSEKTVNVPVWGGRKGLEMEYNPKFHPVMDRQKYPDIVNEDGIQPVTRIALGFQKLASKRMTELVTAIPVKRVFKPENDKQKEVATFITSVLDKNRIDSVDIDRVNRFFAGCEIMTLWYALEQNNTLYGRKSPLKIRCRTFSPMLGDDLYPLFDEYGDMIAMSVGYQRKKGRKNVKFFDAYTANKHIKWSSESGSWQEIENEDITLLKIPAIYACRPFPIWEFTSDTVYEIEWSLSRNGNYIRENSKPLFCVFADEAISYGDEKSPDKEARAVMQYPKGSTAQYVTWQQAVENLKFHVSELRNLYFTMLQLPDWSYEKMSQVALSGESRKQLFIDAQLKVNDEKGPLIEFFDREINVIKAYAKIVFGESYAADIDALKAEIIITPFTISDEKDDINNLMTANGGKPLMSQRESIERYGQSDDVDKTLKEIKEEEMYDNLEMTE</sequence>
<dbReference type="EMBL" id="MNQV01000234">
    <property type="protein sequence ID" value="OKZ43760.1"/>
    <property type="molecule type" value="Genomic_DNA"/>
</dbReference>
<dbReference type="AlphaFoldDB" id="A0A1Q6ISE9"/>
<name>A0A1Q6ISE9_PHOVU</name>
<dbReference type="Proteomes" id="UP000186631">
    <property type="component" value="Unassembled WGS sequence"/>
</dbReference>
<dbReference type="InterPro" id="IPR021145">
    <property type="entry name" value="Portal_protein_SPP1_Gp6-like"/>
</dbReference>
<evidence type="ECO:0000313" key="1">
    <source>
        <dbReference type="EMBL" id="OKZ43760.1"/>
    </source>
</evidence>
<organism evidence="1 2">
    <name type="scientific">Phocaeicola vulgatus</name>
    <name type="common">Bacteroides vulgatus</name>
    <dbReference type="NCBI Taxonomy" id="821"/>
    <lineage>
        <taxon>Bacteria</taxon>
        <taxon>Pseudomonadati</taxon>
        <taxon>Bacteroidota</taxon>
        <taxon>Bacteroidia</taxon>
        <taxon>Bacteroidales</taxon>
        <taxon>Bacteroidaceae</taxon>
        <taxon>Phocaeicola</taxon>
    </lineage>
</organism>
<evidence type="ECO:0008006" key="3">
    <source>
        <dbReference type="Google" id="ProtNLM"/>
    </source>
</evidence>
<proteinExistence type="predicted"/>
<accession>A0A1Q6ISE9</accession>
<dbReference type="RefSeq" id="WP_007565035.1">
    <property type="nucleotide sequence ID" value="NZ_CAXSSN010000033.1"/>
</dbReference>
<gene>
    <name evidence="1" type="ORF">BHV80_16705</name>
</gene>